<name>F6QXI6_CIOIN</name>
<feature type="compositionally biased region" description="Basic residues" evidence="1">
    <location>
        <begin position="216"/>
        <end position="238"/>
    </location>
</feature>
<dbReference type="Ensembl" id="ENSCINT00000018076.3">
    <property type="protein sequence ID" value="ENSCINP00000018076.3"/>
    <property type="gene ID" value="ENSCING00000008881.3"/>
</dbReference>
<dbReference type="AlphaFoldDB" id="F6QXI6"/>
<dbReference type="GeneTree" id="ENSGT00390000008253"/>
<sequence length="478" mass="54681">MDGSEESVDFGGIRVEIRTPEPLPVKRVPVPTVQKVDIVGPREELVLSPDIPEIVDPIVSDEEYGNNDDDEVIKVEIDKSPVSILKHDDNHARDKSPPRVTFLVPNDEHSDITPQHDVIKVEDPPVKVDVEKTDVSEKLVDPPPLPPGPTKVNTELVFKETKQEIKPTPTPPAPSPTPPAPPLYEEPNDEDVRKLLLPPDLSEFKVPSDLTYSASAKKKSRKSLSPGRKKKKKKKKRERKEVPKKEPEPLFEYDPNAPDPIEEARREIMNRRGDNTDLAAAVVSMKLFDEQCKEKIKNQPWLFGRMALSRNICRFWIPMDVRELEGLSPAQYLSKYCVITKRRFKLYSQAFDRQLQKRKSKDTSVEVKTTLDIKECERALRDVHSNCINDEQVSHVRDLVCINNKDTKGNVSRINSALFCQICALTERLFYSHFVTEDNDDEMTSQKQRIEDADFDGLEWKLRGVAITKELRRLLFNL</sequence>
<feature type="compositionally biased region" description="Basic and acidic residues" evidence="1">
    <location>
        <begin position="239"/>
        <end position="248"/>
    </location>
</feature>
<evidence type="ECO:0000256" key="1">
    <source>
        <dbReference type="SAM" id="MobiDB-lite"/>
    </source>
</evidence>
<evidence type="ECO:0000313" key="3">
    <source>
        <dbReference type="Proteomes" id="UP000008144"/>
    </source>
</evidence>
<dbReference type="HOGENOM" id="CLU_571025_0_0_1"/>
<dbReference type="Proteomes" id="UP000008144">
    <property type="component" value="Chromosome 4"/>
</dbReference>
<dbReference type="EMBL" id="EAAA01001998">
    <property type="status" value="NOT_ANNOTATED_CDS"/>
    <property type="molecule type" value="Genomic_DNA"/>
</dbReference>
<reference evidence="2" key="4">
    <citation type="submission" date="2025-09" db="UniProtKB">
        <authorList>
            <consortium name="Ensembl"/>
        </authorList>
    </citation>
    <scope>IDENTIFICATION</scope>
</reference>
<evidence type="ECO:0000313" key="2">
    <source>
        <dbReference type="Ensembl" id="ENSCINP00000018076.3"/>
    </source>
</evidence>
<reference evidence="2" key="2">
    <citation type="journal article" date="2008" name="Genome Biol.">
        <title>Improved genome assembly and evidence-based global gene model set for the chordate Ciona intestinalis: new insight into intron and operon populations.</title>
        <authorList>
            <person name="Satou Y."/>
            <person name="Mineta K."/>
            <person name="Ogasawara M."/>
            <person name="Sasakura Y."/>
            <person name="Shoguchi E."/>
            <person name="Ueno K."/>
            <person name="Yamada L."/>
            <person name="Matsumoto J."/>
            <person name="Wasserscheid J."/>
            <person name="Dewar K."/>
            <person name="Wiley G.B."/>
            <person name="Macmil S.L."/>
            <person name="Roe B.A."/>
            <person name="Zeller R.W."/>
            <person name="Hastings K.E."/>
            <person name="Lemaire P."/>
            <person name="Lindquist E."/>
            <person name="Endo T."/>
            <person name="Hotta K."/>
            <person name="Inaba K."/>
        </authorList>
    </citation>
    <scope>NUCLEOTIDE SEQUENCE [LARGE SCALE GENOMIC DNA]</scope>
    <source>
        <strain evidence="2">wild type</strain>
    </source>
</reference>
<accession>F6QXI6</accession>
<protein>
    <submittedName>
        <fullName evidence="2">Uncharacterized protein</fullName>
    </submittedName>
</protein>
<feature type="compositionally biased region" description="Basic and acidic residues" evidence="1">
    <location>
        <begin position="85"/>
        <end position="97"/>
    </location>
</feature>
<dbReference type="InParanoid" id="F6QXI6"/>
<dbReference type="PANTHER" id="PTHR36696">
    <property type="entry name" value="AGAP012002-PA"/>
    <property type="match status" value="1"/>
</dbReference>
<feature type="compositionally biased region" description="Pro residues" evidence="1">
    <location>
        <begin position="168"/>
        <end position="184"/>
    </location>
</feature>
<feature type="region of interest" description="Disordered" evidence="1">
    <location>
        <begin position="85"/>
        <end position="258"/>
    </location>
</feature>
<dbReference type="STRING" id="7719.ENSCINP00000018076"/>
<feature type="compositionally biased region" description="Basic and acidic residues" evidence="1">
    <location>
        <begin position="117"/>
        <end position="140"/>
    </location>
</feature>
<reference evidence="3" key="1">
    <citation type="journal article" date="2002" name="Science">
        <title>The draft genome of Ciona intestinalis: insights into chordate and vertebrate origins.</title>
        <authorList>
            <person name="Dehal P."/>
            <person name="Satou Y."/>
            <person name="Campbell R.K."/>
            <person name="Chapman J."/>
            <person name="Degnan B."/>
            <person name="De Tomaso A."/>
            <person name="Davidson B."/>
            <person name="Di Gregorio A."/>
            <person name="Gelpke M."/>
            <person name="Goodstein D.M."/>
            <person name="Harafuji N."/>
            <person name="Hastings K.E."/>
            <person name="Ho I."/>
            <person name="Hotta K."/>
            <person name="Huang W."/>
            <person name="Kawashima T."/>
            <person name="Lemaire P."/>
            <person name="Martinez D."/>
            <person name="Meinertzhagen I.A."/>
            <person name="Necula S."/>
            <person name="Nonaka M."/>
            <person name="Putnam N."/>
            <person name="Rash S."/>
            <person name="Saiga H."/>
            <person name="Satake M."/>
            <person name="Terry A."/>
            <person name="Yamada L."/>
            <person name="Wang H.G."/>
            <person name="Awazu S."/>
            <person name="Azumi K."/>
            <person name="Boore J."/>
            <person name="Branno M."/>
            <person name="Chin-Bow S."/>
            <person name="DeSantis R."/>
            <person name="Doyle S."/>
            <person name="Francino P."/>
            <person name="Keys D.N."/>
            <person name="Haga S."/>
            <person name="Hayashi H."/>
            <person name="Hino K."/>
            <person name="Imai K.S."/>
            <person name="Inaba K."/>
            <person name="Kano S."/>
            <person name="Kobayashi K."/>
            <person name="Kobayashi M."/>
            <person name="Lee B.I."/>
            <person name="Makabe K.W."/>
            <person name="Manohar C."/>
            <person name="Matassi G."/>
            <person name="Medina M."/>
            <person name="Mochizuki Y."/>
            <person name="Mount S."/>
            <person name="Morishita T."/>
            <person name="Miura S."/>
            <person name="Nakayama A."/>
            <person name="Nishizaka S."/>
            <person name="Nomoto H."/>
            <person name="Ohta F."/>
            <person name="Oishi K."/>
            <person name="Rigoutsos I."/>
            <person name="Sano M."/>
            <person name="Sasaki A."/>
            <person name="Sasakura Y."/>
            <person name="Shoguchi E."/>
            <person name="Shin-i T."/>
            <person name="Spagnuolo A."/>
            <person name="Stainier D."/>
            <person name="Suzuki M.M."/>
            <person name="Tassy O."/>
            <person name="Takatori N."/>
            <person name="Tokuoka M."/>
            <person name="Yagi K."/>
            <person name="Yoshizaki F."/>
            <person name="Wada S."/>
            <person name="Zhang C."/>
            <person name="Hyatt P.D."/>
            <person name="Larimer F."/>
            <person name="Detter C."/>
            <person name="Doggett N."/>
            <person name="Glavina T."/>
            <person name="Hawkins T."/>
            <person name="Richardson P."/>
            <person name="Lucas S."/>
            <person name="Kohara Y."/>
            <person name="Levine M."/>
            <person name="Satoh N."/>
            <person name="Rokhsar D.S."/>
        </authorList>
    </citation>
    <scope>NUCLEOTIDE SEQUENCE [LARGE SCALE GENOMIC DNA]</scope>
</reference>
<dbReference type="PANTHER" id="PTHR36696:SF1">
    <property type="entry name" value="EF-HAND DOMAIN-CONTAINING PROTEIN"/>
    <property type="match status" value="1"/>
</dbReference>
<keyword evidence="3" id="KW-1185">Reference proteome</keyword>
<organism evidence="2 3">
    <name type="scientific">Ciona intestinalis</name>
    <name type="common">Transparent sea squirt</name>
    <name type="synonym">Ascidia intestinalis</name>
    <dbReference type="NCBI Taxonomy" id="7719"/>
    <lineage>
        <taxon>Eukaryota</taxon>
        <taxon>Metazoa</taxon>
        <taxon>Chordata</taxon>
        <taxon>Tunicata</taxon>
        <taxon>Ascidiacea</taxon>
        <taxon>Phlebobranchia</taxon>
        <taxon>Cionidae</taxon>
        <taxon>Ciona</taxon>
    </lineage>
</organism>
<reference evidence="2" key="3">
    <citation type="submission" date="2025-08" db="UniProtKB">
        <authorList>
            <consortium name="Ensembl"/>
        </authorList>
    </citation>
    <scope>IDENTIFICATION</scope>
</reference>
<proteinExistence type="predicted"/>